<dbReference type="RefSeq" id="WP_020517007.1">
    <property type="nucleotide sequence ID" value="NZ_JBIAZU010000008.1"/>
</dbReference>
<comment type="caution">
    <text evidence="2">The sequence shown here is derived from an EMBL/GenBank/DDBJ whole genome shotgun (WGS) entry which is preliminary data.</text>
</comment>
<evidence type="ECO:0000313" key="2">
    <source>
        <dbReference type="EMBL" id="MFF5296233.1"/>
    </source>
</evidence>
<dbReference type="GO" id="GO:0016787">
    <property type="term" value="F:hydrolase activity"/>
    <property type="evidence" value="ECO:0007669"/>
    <property type="project" value="UniProtKB-KW"/>
</dbReference>
<keyword evidence="3" id="KW-1185">Reference proteome</keyword>
<accession>A0ABW6WSE6</accession>
<feature type="domain" description="AB hydrolase-1" evidence="1">
    <location>
        <begin position="32"/>
        <end position="289"/>
    </location>
</feature>
<dbReference type="SUPFAM" id="SSF53474">
    <property type="entry name" value="alpha/beta-Hydrolases"/>
    <property type="match status" value="1"/>
</dbReference>
<gene>
    <name evidence="2" type="ORF">ACFY35_42935</name>
</gene>
<dbReference type="PANTHER" id="PTHR43433">
    <property type="entry name" value="HYDROLASE, ALPHA/BETA FOLD FAMILY PROTEIN"/>
    <property type="match status" value="1"/>
</dbReference>
<reference evidence="2 3" key="1">
    <citation type="submission" date="2024-10" db="EMBL/GenBank/DDBJ databases">
        <title>The Natural Products Discovery Center: Release of the First 8490 Sequenced Strains for Exploring Actinobacteria Biosynthetic Diversity.</title>
        <authorList>
            <person name="Kalkreuter E."/>
            <person name="Kautsar S.A."/>
            <person name="Yang D."/>
            <person name="Bader C.D."/>
            <person name="Teijaro C.N."/>
            <person name="Fluegel L."/>
            <person name="Davis C.M."/>
            <person name="Simpson J.R."/>
            <person name="Lauterbach L."/>
            <person name="Steele A.D."/>
            <person name="Gui C."/>
            <person name="Meng S."/>
            <person name="Li G."/>
            <person name="Viehrig K."/>
            <person name="Ye F."/>
            <person name="Su P."/>
            <person name="Kiefer A.F."/>
            <person name="Nichols A."/>
            <person name="Cepeda A.J."/>
            <person name="Yan W."/>
            <person name="Fan B."/>
            <person name="Jiang Y."/>
            <person name="Adhikari A."/>
            <person name="Zheng C.-J."/>
            <person name="Schuster L."/>
            <person name="Cowan T.M."/>
            <person name="Smanski M.J."/>
            <person name="Chevrette M.G."/>
            <person name="De Carvalho L.P.S."/>
            <person name="Shen B."/>
        </authorList>
    </citation>
    <scope>NUCLEOTIDE SEQUENCE [LARGE SCALE GENOMIC DNA]</scope>
    <source>
        <strain evidence="2 3">NPDC000087</strain>
    </source>
</reference>
<dbReference type="InterPro" id="IPR050471">
    <property type="entry name" value="AB_hydrolase"/>
</dbReference>
<evidence type="ECO:0000259" key="1">
    <source>
        <dbReference type="Pfam" id="PF12697"/>
    </source>
</evidence>
<name>A0ABW6WSE6_9ACTN</name>
<evidence type="ECO:0000313" key="3">
    <source>
        <dbReference type="Proteomes" id="UP001602245"/>
    </source>
</evidence>
<protein>
    <submittedName>
        <fullName evidence="2">Alpha/beta fold hydrolase</fullName>
    </submittedName>
</protein>
<organism evidence="2 3">
    <name type="scientific">Paractinoplanes globisporus</name>
    <dbReference type="NCBI Taxonomy" id="113565"/>
    <lineage>
        <taxon>Bacteria</taxon>
        <taxon>Bacillati</taxon>
        <taxon>Actinomycetota</taxon>
        <taxon>Actinomycetes</taxon>
        <taxon>Micromonosporales</taxon>
        <taxon>Micromonosporaceae</taxon>
        <taxon>Paractinoplanes</taxon>
    </lineage>
</organism>
<dbReference type="Pfam" id="PF12697">
    <property type="entry name" value="Abhydrolase_6"/>
    <property type="match status" value="1"/>
</dbReference>
<proteinExistence type="predicted"/>
<dbReference type="InterPro" id="IPR029058">
    <property type="entry name" value="AB_hydrolase_fold"/>
</dbReference>
<sequence length="298" mass="31105">MRAQAAVERTVSLPDGRRVAVREGGDLDGVPVLFHHGTPASRHQAGLVEAAARRQGVRLISVNRPGYGAAADTPPSLASVGADTIAVADAIGVTRFATAGVSGGGPYALATALAGPQRVSAVAVVAGIGPWRIIQAAVPGDPERDLLTLTDSGQSEAALTGFRALAAADHRGLLEIDDDEALVDAYLDGAPAGDLGWLDREKKLSWAADLREALARFDGYARDNVAWGGAWDIDVTAVACPVRLYYGDRDRLVPPAHGRWLADRIPHATLITLPGAGHGTASFGHWDEVLGQGEEAER</sequence>
<keyword evidence="2" id="KW-0378">Hydrolase</keyword>
<dbReference type="PANTHER" id="PTHR43433:SF10">
    <property type="entry name" value="AB HYDROLASE-1 DOMAIN-CONTAINING PROTEIN"/>
    <property type="match status" value="1"/>
</dbReference>
<dbReference type="Gene3D" id="3.40.50.1820">
    <property type="entry name" value="alpha/beta hydrolase"/>
    <property type="match status" value="1"/>
</dbReference>
<dbReference type="Proteomes" id="UP001602245">
    <property type="component" value="Unassembled WGS sequence"/>
</dbReference>
<dbReference type="InterPro" id="IPR000073">
    <property type="entry name" value="AB_hydrolase_1"/>
</dbReference>
<dbReference type="EMBL" id="JBIAZU010000008">
    <property type="protein sequence ID" value="MFF5296233.1"/>
    <property type="molecule type" value="Genomic_DNA"/>
</dbReference>